<comment type="caution">
    <text evidence="2">The sequence shown here is derived from an EMBL/GenBank/DDBJ whole genome shotgun (WGS) entry which is preliminary data.</text>
</comment>
<dbReference type="GO" id="GO:1904491">
    <property type="term" value="P:protein localization to ciliary transition zone"/>
    <property type="evidence" value="ECO:0007669"/>
    <property type="project" value="TreeGrafter"/>
</dbReference>
<dbReference type="AlphaFoldDB" id="A0AAD9C6T2"/>
<evidence type="ECO:0000313" key="3">
    <source>
        <dbReference type="Proteomes" id="UP001228049"/>
    </source>
</evidence>
<evidence type="ECO:0000313" key="2">
    <source>
        <dbReference type="EMBL" id="KAK1896565.1"/>
    </source>
</evidence>
<proteinExistence type="predicted"/>
<dbReference type="GO" id="GO:1905515">
    <property type="term" value="P:non-motile cilium assembly"/>
    <property type="evidence" value="ECO:0007669"/>
    <property type="project" value="TreeGrafter"/>
</dbReference>
<organism evidence="2 3">
    <name type="scientific">Dissostichus eleginoides</name>
    <name type="common">Patagonian toothfish</name>
    <name type="synonym">Dissostichus amissus</name>
    <dbReference type="NCBI Taxonomy" id="100907"/>
    <lineage>
        <taxon>Eukaryota</taxon>
        <taxon>Metazoa</taxon>
        <taxon>Chordata</taxon>
        <taxon>Craniata</taxon>
        <taxon>Vertebrata</taxon>
        <taxon>Euteleostomi</taxon>
        <taxon>Actinopterygii</taxon>
        <taxon>Neopterygii</taxon>
        <taxon>Teleostei</taxon>
        <taxon>Neoteleostei</taxon>
        <taxon>Acanthomorphata</taxon>
        <taxon>Eupercaria</taxon>
        <taxon>Perciformes</taxon>
        <taxon>Notothenioidei</taxon>
        <taxon>Nototheniidae</taxon>
        <taxon>Dissostichus</taxon>
    </lineage>
</organism>
<dbReference type="PANTHER" id="PTHR20837:SF7">
    <property type="entry name" value="COILED-COIL AND C2 DOMAIN-CONTAINING PROTEIN 2A"/>
    <property type="match status" value="1"/>
</dbReference>
<dbReference type="InterPro" id="IPR052434">
    <property type="entry name" value="Tectonic-like_complex_comp"/>
</dbReference>
<reference evidence="2" key="1">
    <citation type="submission" date="2023-04" db="EMBL/GenBank/DDBJ databases">
        <title>Chromosome-level genome of Chaenocephalus aceratus.</title>
        <authorList>
            <person name="Park H."/>
        </authorList>
    </citation>
    <scope>NUCLEOTIDE SEQUENCE</scope>
    <source>
        <strain evidence="2">DE</strain>
        <tissue evidence="2">Muscle</tissue>
    </source>
</reference>
<dbReference type="InterPro" id="IPR056288">
    <property type="entry name" value="CEP76_C"/>
</dbReference>
<sequence length="99" mass="11451">MMEWRPRHPTRWNRFCTSTLKQFLPKLEQSGGREGEGHRHELQSMLGDNRVRPIVEAVFSTGVHNVHAPNVEFALAVYVHPYPNNVLSVWVYLASLVRT</sequence>
<keyword evidence="3" id="KW-1185">Reference proteome</keyword>
<feature type="domain" description="Centrosomal protein of 76 kDa C-terminal" evidence="1">
    <location>
        <begin position="62"/>
        <end position="95"/>
    </location>
</feature>
<name>A0AAD9C6T2_DISEL</name>
<protein>
    <submittedName>
        <fullName evidence="2">Coiled-coil and C2 domain containing protein 2A</fullName>
    </submittedName>
</protein>
<evidence type="ECO:0000259" key="1">
    <source>
        <dbReference type="Pfam" id="PF24652"/>
    </source>
</evidence>
<dbReference type="PANTHER" id="PTHR20837">
    <property type="entry name" value="CENTROSOMAL PROTEIN-RELATED"/>
    <property type="match status" value="1"/>
</dbReference>
<gene>
    <name evidence="2" type="ORF">KUDE01_016108</name>
</gene>
<dbReference type="Proteomes" id="UP001228049">
    <property type="component" value="Unassembled WGS sequence"/>
</dbReference>
<accession>A0AAD9C6T2</accession>
<dbReference type="GO" id="GO:0035869">
    <property type="term" value="C:ciliary transition zone"/>
    <property type="evidence" value="ECO:0007669"/>
    <property type="project" value="TreeGrafter"/>
</dbReference>
<dbReference type="EMBL" id="JASDAP010000009">
    <property type="protein sequence ID" value="KAK1896565.1"/>
    <property type="molecule type" value="Genomic_DNA"/>
</dbReference>
<dbReference type="Pfam" id="PF24652">
    <property type="entry name" value="CEP76_C"/>
    <property type="match status" value="1"/>
</dbReference>